<dbReference type="GO" id="GO:0003824">
    <property type="term" value="F:catalytic activity"/>
    <property type="evidence" value="ECO:0007669"/>
    <property type="project" value="UniProtKB-ARBA"/>
</dbReference>
<dbReference type="Gene3D" id="3.40.50.1820">
    <property type="entry name" value="alpha/beta hydrolase"/>
    <property type="match status" value="1"/>
</dbReference>
<gene>
    <name evidence="3" type="ORF">MB27_12220</name>
</gene>
<protein>
    <submittedName>
        <fullName evidence="3">Sigma factor sigB regulation protein rsbQ</fullName>
    </submittedName>
</protein>
<organism evidence="3 4">
    <name type="scientific">Actinoplanes utahensis</name>
    <dbReference type="NCBI Taxonomy" id="1869"/>
    <lineage>
        <taxon>Bacteria</taxon>
        <taxon>Bacillati</taxon>
        <taxon>Actinomycetota</taxon>
        <taxon>Actinomycetes</taxon>
        <taxon>Micromonosporales</taxon>
        <taxon>Micromonosporaceae</taxon>
        <taxon>Actinoplanes</taxon>
    </lineage>
</organism>
<dbReference type="PANTHER" id="PTHR43039">
    <property type="entry name" value="ESTERASE-RELATED"/>
    <property type="match status" value="1"/>
</dbReference>
<dbReference type="SUPFAM" id="SSF53474">
    <property type="entry name" value="alpha/beta-Hydrolases"/>
    <property type="match status" value="1"/>
</dbReference>
<dbReference type="RefSeq" id="WP_043524458.1">
    <property type="nucleotide sequence ID" value="NZ_BAABKU010000016.1"/>
</dbReference>
<proteinExistence type="inferred from homology"/>
<evidence type="ECO:0000259" key="2">
    <source>
        <dbReference type="Pfam" id="PF12697"/>
    </source>
</evidence>
<comment type="caution">
    <text evidence="3">The sequence shown here is derived from an EMBL/GenBank/DDBJ whole genome shotgun (WGS) entry which is preliminary data.</text>
</comment>
<keyword evidence="4" id="KW-1185">Reference proteome</keyword>
<reference evidence="3 4" key="1">
    <citation type="submission" date="2014-10" db="EMBL/GenBank/DDBJ databases">
        <title>Draft genome sequence of Actinoplanes utahensis NRRL 12052.</title>
        <authorList>
            <person name="Velasco-Bucheli B."/>
            <person name="del Cerro C."/>
            <person name="Hormigo D."/>
            <person name="Garcia J.L."/>
            <person name="Acebal C."/>
            <person name="Arroyo M."/>
            <person name="de la Mata I."/>
        </authorList>
    </citation>
    <scope>NUCLEOTIDE SEQUENCE [LARGE SCALE GENOMIC DNA]</scope>
    <source>
        <strain evidence="3 4">NRRL 12052</strain>
    </source>
</reference>
<dbReference type="PRINTS" id="PR00111">
    <property type="entry name" value="ABHYDROLASE"/>
</dbReference>
<name>A0A0A6UP50_ACTUT</name>
<dbReference type="eggNOG" id="COG0596">
    <property type="taxonomic scope" value="Bacteria"/>
</dbReference>
<evidence type="ECO:0000256" key="1">
    <source>
        <dbReference type="ARBA" id="ARBA00008645"/>
    </source>
</evidence>
<feature type="domain" description="AB hydrolase-1" evidence="2">
    <location>
        <begin position="20"/>
        <end position="257"/>
    </location>
</feature>
<accession>A0A0A6UP50</accession>
<sequence>MNTLTRSNVRVTGPADGRTIVLAHGFGCDQNMWRFVAPDLAADHRVVLFDHVGAGGSDLTAYDPQRYGSLSGYADDVVEILAALEASDVVFVGHSVSAMIGVLAAVAEPDRFSGLVLIGPSPRYIDDEGYRGGFSQADITELLESLDSNYLGWSAAMAPVIMGNPDRPQLGAELTNSFCRTDPAIAADFARVTFLSDNRADLAKVAVPSLVLQCSEDVIAPYEVGEYVHRQLPHSTFVRLEATGHCPNLSAPEETIKAIRAFLERL</sequence>
<evidence type="ECO:0000313" key="3">
    <source>
        <dbReference type="EMBL" id="KHD77206.1"/>
    </source>
</evidence>
<dbReference type="Pfam" id="PF12697">
    <property type="entry name" value="Abhydrolase_6"/>
    <property type="match status" value="1"/>
</dbReference>
<dbReference type="AlphaFoldDB" id="A0A0A6UP50"/>
<dbReference type="OrthoDB" id="9785847at2"/>
<dbReference type="STRING" id="1869.MB27_12220"/>
<dbReference type="InterPro" id="IPR029058">
    <property type="entry name" value="AB_hydrolase_fold"/>
</dbReference>
<dbReference type="InterPro" id="IPR000073">
    <property type="entry name" value="AB_hydrolase_1"/>
</dbReference>
<dbReference type="EMBL" id="JRTT01000012">
    <property type="protein sequence ID" value="KHD77206.1"/>
    <property type="molecule type" value="Genomic_DNA"/>
</dbReference>
<comment type="similarity">
    <text evidence="1">Belongs to the AB hydrolase superfamily.</text>
</comment>
<dbReference type="Proteomes" id="UP000054537">
    <property type="component" value="Unassembled WGS sequence"/>
</dbReference>
<evidence type="ECO:0000313" key="4">
    <source>
        <dbReference type="Proteomes" id="UP000054537"/>
    </source>
</evidence>